<feature type="transmembrane region" description="Helical" evidence="7">
    <location>
        <begin position="212"/>
        <end position="237"/>
    </location>
</feature>
<dbReference type="STRING" id="1963862.B4O97_04960"/>
<keyword evidence="2" id="KW-1003">Cell membrane</keyword>
<dbReference type="GO" id="GO:0022857">
    <property type="term" value="F:transmembrane transporter activity"/>
    <property type="evidence" value="ECO:0007669"/>
    <property type="project" value="TreeGrafter"/>
</dbReference>
<dbReference type="PIRSF" id="PIRSF006066">
    <property type="entry name" value="HI0050"/>
    <property type="match status" value="1"/>
</dbReference>
<dbReference type="NCBIfam" id="TIGR00786">
    <property type="entry name" value="dctM"/>
    <property type="match status" value="1"/>
</dbReference>
<evidence type="ECO:0000256" key="1">
    <source>
        <dbReference type="ARBA" id="ARBA00004429"/>
    </source>
</evidence>
<evidence type="ECO:0000259" key="8">
    <source>
        <dbReference type="Pfam" id="PF06808"/>
    </source>
</evidence>
<evidence type="ECO:0000256" key="4">
    <source>
        <dbReference type="ARBA" id="ARBA00022692"/>
    </source>
</evidence>
<evidence type="ECO:0000256" key="5">
    <source>
        <dbReference type="ARBA" id="ARBA00022989"/>
    </source>
</evidence>
<proteinExistence type="predicted"/>
<evidence type="ECO:0000256" key="2">
    <source>
        <dbReference type="ARBA" id="ARBA00022475"/>
    </source>
</evidence>
<feature type="transmembrane region" description="Helical" evidence="7">
    <location>
        <begin position="84"/>
        <end position="106"/>
    </location>
</feature>
<reference evidence="9 10" key="1">
    <citation type="submission" date="2017-03" db="EMBL/GenBank/DDBJ databases">
        <title>Draft Genome sequence of Marispirochaeta sp. strain JC444.</title>
        <authorList>
            <person name="Shivani Y."/>
            <person name="Subhash Y."/>
            <person name="Sasikala C."/>
            <person name="Ramana C."/>
        </authorList>
    </citation>
    <scope>NUCLEOTIDE SEQUENCE [LARGE SCALE GENOMIC DNA]</scope>
    <source>
        <strain evidence="9 10">JC444</strain>
    </source>
</reference>
<sequence>MLLIVFIFTFFILFLFGMPISIAMITSSFVYIGLKGMDLGFMAMQMFSGLDNFVLIAIPMFILTAEIMNRTSVADRIFNFCKALVGYIPGGLGHVNIATSILFAGMSGSAVADVGGIGNLNYEAMVEEGFDKEFSAAITIASSTVGPIIPPSIPMVVYAMVANVSVGRLFFGGLIPGVIIGLVLMLYVFLVSFRRHYPKRKIENVRKYLQDLLVAFIQGILPLFTPVILLGGIYLGIVTTTEASAIAVVYSLILGVFLYRTMQFDEFIQSLKSVVITCGSILLVLPAAKVFSFVMTAENLQDYIFHFMTTFAGDNKFLIILSINLLFILLGALSDPTVNIMLFVPMVLPLVVASGMDPIHFGVIIVINAMIGNTTPPVGVVLMTVCGIKKLNYESTLRELWPMIVVLFIALALIIAIPQSVLAIPNALFG</sequence>
<feature type="transmembrane region" description="Helical" evidence="7">
    <location>
        <begin position="39"/>
        <end position="63"/>
    </location>
</feature>
<dbReference type="InterPro" id="IPR010656">
    <property type="entry name" value="DctM"/>
</dbReference>
<protein>
    <recommendedName>
        <fullName evidence="8">TRAP C4-dicarboxylate transport system permease DctM subunit domain-containing protein</fullName>
    </recommendedName>
</protein>
<feature type="domain" description="TRAP C4-dicarboxylate transport system permease DctM subunit" evidence="8">
    <location>
        <begin position="8"/>
        <end position="419"/>
    </location>
</feature>
<keyword evidence="4 7" id="KW-0812">Transmembrane</keyword>
<feature type="transmembrane region" description="Helical" evidence="7">
    <location>
        <begin position="274"/>
        <end position="297"/>
    </location>
</feature>
<keyword evidence="5 7" id="KW-1133">Transmembrane helix</keyword>
<dbReference type="EMBL" id="MWQY01000004">
    <property type="protein sequence ID" value="ORC36977.1"/>
    <property type="molecule type" value="Genomic_DNA"/>
</dbReference>
<evidence type="ECO:0000313" key="9">
    <source>
        <dbReference type="EMBL" id="ORC36977.1"/>
    </source>
</evidence>
<dbReference type="InterPro" id="IPR004681">
    <property type="entry name" value="TRAP_DctM"/>
</dbReference>
<feature type="transmembrane region" description="Helical" evidence="7">
    <location>
        <begin position="243"/>
        <end position="262"/>
    </location>
</feature>
<feature type="transmembrane region" description="Helical" evidence="7">
    <location>
        <begin position="317"/>
        <end position="333"/>
    </location>
</feature>
<dbReference type="AlphaFoldDB" id="A0A1Y1S2F6"/>
<feature type="transmembrane region" description="Helical" evidence="7">
    <location>
        <begin position="169"/>
        <end position="191"/>
    </location>
</feature>
<accession>A0A1Y1S2F6</accession>
<dbReference type="PANTHER" id="PTHR33362">
    <property type="entry name" value="SIALIC ACID TRAP TRANSPORTER PERMEASE PROTEIN SIAT-RELATED"/>
    <property type="match status" value="1"/>
</dbReference>
<evidence type="ECO:0000256" key="3">
    <source>
        <dbReference type="ARBA" id="ARBA00022519"/>
    </source>
</evidence>
<organism evidence="9 10">
    <name type="scientific">Marispirochaeta aestuarii</name>
    <dbReference type="NCBI Taxonomy" id="1963862"/>
    <lineage>
        <taxon>Bacteria</taxon>
        <taxon>Pseudomonadati</taxon>
        <taxon>Spirochaetota</taxon>
        <taxon>Spirochaetia</taxon>
        <taxon>Spirochaetales</taxon>
        <taxon>Spirochaetaceae</taxon>
        <taxon>Marispirochaeta</taxon>
    </lineage>
</organism>
<evidence type="ECO:0000313" key="10">
    <source>
        <dbReference type="Proteomes" id="UP000192343"/>
    </source>
</evidence>
<name>A0A1Y1S2F6_9SPIO</name>
<keyword evidence="10" id="KW-1185">Reference proteome</keyword>
<dbReference type="GO" id="GO:0005886">
    <property type="term" value="C:plasma membrane"/>
    <property type="evidence" value="ECO:0007669"/>
    <property type="project" value="UniProtKB-SubCell"/>
</dbReference>
<dbReference type="Pfam" id="PF06808">
    <property type="entry name" value="DctM"/>
    <property type="match status" value="1"/>
</dbReference>
<keyword evidence="6 7" id="KW-0472">Membrane</keyword>
<evidence type="ECO:0000256" key="6">
    <source>
        <dbReference type="ARBA" id="ARBA00023136"/>
    </source>
</evidence>
<gene>
    <name evidence="9" type="ORF">B4O97_04960</name>
</gene>
<feature type="transmembrane region" description="Helical" evidence="7">
    <location>
        <begin position="362"/>
        <end position="388"/>
    </location>
</feature>
<feature type="transmembrane region" description="Helical" evidence="7">
    <location>
        <begin position="400"/>
        <end position="424"/>
    </location>
</feature>
<dbReference type="OrthoDB" id="370245at2"/>
<evidence type="ECO:0000256" key="7">
    <source>
        <dbReference type="SAM" id="Phobius"/>
    </source>
</evidence>
<comment type="subcellular location">
    <subcellularLocation>
        <location evidence="1">Cell inner membrane</location>
        <topology evidence="1">Multi-pass membrane protein</topology>
    </subcellularLocation>
</comment>
<dbReference type="RefSeq" id="WP_083048865.1">
    <property type="nucleotide sequence ID" value="NZ_MWQY01000004.1"/>
</dbReference>
<keyword evidence="3" id="KW-0997">Cell inner membrane</keyword>
<feature type="transmembrane region" description="Helical" evidence="7">
    <location>
        <begin position="340"/>
        <end position="356"/>
    </location>
</feature>
<comment type="caution">
    <text evidence="9">The sequence shown here is derived from an EMBL/GenBank/DDBJ whole genome shotgun (WGS) entry which is preliminary data.</text>
</comment>
<dbReference type="Proteomes" id="UP000192343">
    <property type="component" value="Unassembled WGS sequence"/>
</dbReference>